<feature type="transmembrane region" description="Helical" evidence="8">
    <location>
        <begin position="221"/>
        <end position="237"/>
    </location>
</feature>
<dbReference type="GO" id="GO:0005886">
    <property type="term" value="C:plasma membrane"/>
    <property type="evidence" value="ECO:0007669"/>
    <property type="project" value="UniProtKB-SubCell"/>
</dbReference>
<feature type="transmembrane region" description="Helical" evidence="8">
    <location>
        <begin position="436"/>
        <end position="455"/>
    </location>
</feature>
<keyword evidence="5 8" id="KW-1133">Transmembrane helix</keyword>
<evidence type="ECO:0000256" key="6">
    <source>
        <dbReference type="ARBA" id="ARBA00023136"/>
    </source>
</evidence>
<accession>A0ABD3P804</accession>
<evidence type="ECO:0000256" key="8">
    <source>
        <dbReference type="SAM" id="Phobius"/>
    </source>
</evidence>
<dbReference type="PANTHER" id="PTHR33567:SF3">
    <property type="entry name" value="CHROMATE ION TRANSPORTER (EUROFUNG)"/>
    <property type="match status" value="1"/>
</dbReference>
<comment type="similarity">
    <text evidence="2">Belongs to the chromate ion transporter (CHR) (TC 2.A.51) family.</text>
</comment>
<dbReference type="EMBL" id="JALLAZ020000966">
    <property type="protein sequence ID" value="KAL3783573.1"/>
    <property type="molecule type" value="Genomic_DNA"/>
</dbReference>
<reference evidence="9 10" key="1">
    <citation type="submission" date="2024-10" db="EMBL/GenBank/DDBJ databases">
        <title>Updated reference genomes for cyclostephanoid diatoms.</title>
        <authorList>
            <person name="Roberts W.R."/>
            <person name="Alverson A.J."/>
        </authorList>
    </citation>
    <scope>NUCLEOTIDE SEQUENCE [LARGE SCALE GENOMIC DNA]</scope>
    <source>
        <strain evidence="9 10">AJA276-08</strain>
    </source>
</reference>
<dbReference type="InterPro" id="IPR014047">
    <property type="entry name" value="Chr_Tranpt_l_chain"/>
</dbReference>
<keyword evidence="6 8" id="KW-0472">Membrane</keyword>
<evidence type="ECO:0000256" key="7">
    <source>
        <dbReference type="SAM" id="MobiDB-lite"/>
    </source>
</evidence>
<evidence type="ECO:0000256" key="3">
    <source>
        <dbReference type="ARBA" id="ARBA00022475"/>
    </source>
</evidence>
<comment type="subcellular location">
    <subcellularLocation>
        <location evidence="1">Cell membrane</location>
        <topology evidence="1">Multi-pass membrane protein</topology>
    </subcellularLocation>
</comment>
<dbReference type="Pfam" id="PF02417">
    <property type="entry name" value="Chromate_transp"/>
    <property type="match status" value="2"/>
</dbReference>
<evidence type="ECO:0000313" key="9">
    <source>
        <dbReference type="EMBL" id="KAL3783573.1"/>
    </source>
</evidence>
<keyword evidence="3" id="KW-1003">Cell membrane</keyword>
<evidence type="ECO:0000256" key="1">
    <source>
        <dbReference type="ARBA" id="ARBA00004651"/>
    </source>
</evidence>
<evidence type="ECO:0000256" key="5">
    <source>
        <dbReference type="ARBA" id="ARBA00022989"/>
    </source>
</evidence>
<sequence length="515" mass="55423">MTCSSRKSINFILHFKTEWRRGAEDGYRAAAASEECNEEDVADDPEKRAATPTNAEQSITDHDGTAGAENEKSAAELLEEDIPWIVRYKQVVVAYAPLGFISFGGPQANVAILRDHLVVQRKWFDDESFTELFAIGQGLPGPTSSQLVVSTALARAGPIAGITAFLLFNLPGLVVLIACGVLIATFVDPNNPPWYLVGLAPAAVSLVFQAFYGFGKSLDRLGVVLCLVSTILSLLVNGDEKISPNATQFVYPLLLVAGGFITYIDSRRKNPYGVYKSASAGWDAESDLTMKRIGIPLWVGGLIFLLWAVILTFTITIVARAKKEGRTVNVYLEIFEIMFRIGSLIFGGGQVVLPMLQDEVVPNWMTKDEFLQGLGLTQSMPGPLFNFSAYLGAVYQGVTGGLVAWIGIMGPGVILIFAMVPFWCRLRRLRWFKSGLNGVNAAAIGLVGAACIILYESAVATTADAMVFVLAGTLAMVYGVAAPFVVLAGGIFGAILHQDALGLGQVNWCEQGGDF</sequence>
<feature type="region of interest" description="Disordered" evidence="7">
    <location>
        <begin position="26"/>
        <end position="67"/>
    </location>
</feature>
<feature type="transmembrane region" description="Helical" evidence="8">
    <location>
        <begin position="402"/>
        <end position="424"/>
    </location>
</feature>
<feature type="transmembrane region" description="Helical" evidence="8">
    <location>
        <begin position="467"/>
        <end position="496"/>
    </location>
</feature>
<keyword evidence="10" id="KW-1185">Reference proteome</keyword>
<protein>
    <recommendedName>
        <fullName evidence="11">Chromate transporter</fullName>
    </recommendedName>
</protein>
<dbReference type="AlphaFoldDB" id="A0ABD3P804"/>
<dbReference type="PANTHER" id="PTHR33567">
    <property type="entry name" value="CHROMATE ION TRANSPORTER (EUROFUNG)"/>
    <property type="match status" value="1"/>
</dbReference>
<feature type="transmembrane region" description="Helical" evidence="8">
    <location>
        <begin position="165"/>
        <end position="187"/>
    </location>
</feature>
<feature type="transmembrane region" description="Helical" evidence="8">
    <location>
        <begin position="295"/>
        <end position="317"/>
    </location>
</feature>
<evidence type="ECO:0008006" key="11">
    <source>
        <dbReference type="Google" id="ProtNLM"/>
    </source>
</evidence>
<dbReference type="Proteomes" id="UP001530315">
    <property type="component" value="Unassembled WGS sequence"/>
</dbReference>
<comment type="caution">
    <text evidence="9">The sequence shown here is derived from an EMBL/GenBank/DDBJ whole genome shotgun (WGS) entry which is preliminary data.</text>
</comment>
<evidence type="ECO:0000313" key="10">
    <source>
        <dbReference type="Proteomes" id="UP001530315"/>
    </source>
</evidence>
<evidence type="ECO:0000256" key="2">
    <source>
        <dbReference type="ARBA" id="ARBA00005262"/>
    </source>
</evidence>
<proteinExistence type="inferred from homology"/>
<dbReference type="InterPro" id="IPR003370">
    <property type="entry name" value="Chromate_transpt"/>
</dbReference>
<name>A0ABD3P804_9STRA</name>
<feature type="transmembrane region" description="Helical" evidence="8">
    <location>
        <begin position="193"/>
        <end position="214"/>
    </location>
</feature>
<dbReference type="NCBIfam" id="TIGR00937">
    <property type="entry name" value="2A51"/>
    <property type="match status" value="1"/>
</dbReference>
<feature type="transmembrane region" description="Helical" evidence="8">
    <location>
        <begin position="249"/>
        <end position="266"/>
    </location>
</feature>
<keyword evidence="4 8" id="KW-0812">Transmembrane</keyword>
<organism evidence="9 10">
    <name type="scientific">Stephanodiscus triporus</name>
    <dbReference type="NCBI Taxonomy" id="2934178"/>
    <lineage>
        <taxon>Eukaryota</taxon>
        <taxon>Sar</taxon>
        <taxon>Stramenopiles</taxon>
        <taxon>Ochrophyta</taxon>
        <taxon>Bacillariophyta</taxon>
        <taxon>Coscinodiscophyceae</taxon>
        <taxon>Thalassiosirophycidae</taxon>
        <taxon>Stephanodiscales</taxon>
        <taxon>Stephanodiscaceae</taxon>
        <taxon>Stephanodiscus</taxon>
    </lineage>
</organism>
<evidence type="ECO:0000256" key="4">
    <source>
        <dbReference type="ARBA" id="ARBA00022692"/>
    </source>
</evidence>
<gene>
    <name evidence="9" type="ORF">ACHAW5_007881</name>
</gene>